<dbReference type="EMBL" id="DSLL01000025">
    <property type="protein sequence ID" value="HEH31024.1"/>
    <property type="molecule type" value="Genomic_DNA"/>
</dbReference>
<reference evidence="1" key="1">
    <citation type="journal article" date="2020" name="mSystems">
        <title>Genome- and Community-Level Interaction Insights into Carbon Utilization and Element Cycling Functions of Hydrothermarchaeota in Hydrothermal Sediment.</title>
        <authorList>
            <person name="Zhou Z."/>
            <person name="Liu Y."/>
            <person name="Xu W."/>
            <person name="Pan J."/>
            <person name="Luo Z.H."/>
            <person name="Li M."/>
        </authorList>
    </citation>
    <scope>NUCLEOTIDE SEQUENCE [LARGE SCALE GENOMIC DNA]</scope>
    <source>
        <strain evidence="1">SpSt-27</strain>
    </source>
</reference>
<proteinExistence type="predicted"/>
<organism evidence="1">
    <name type="scientific">Ignisphaera aggregans</name>
    <dbReference type="NCBI Taxonomy" id="334771"/>
    <lineage>
        <taxon>Archaea</taxon>
        <taxon>Thermoproteota</taxon>
        <taxon>Thermoprotei</taxon>
        <taxon>Desulfurococcales</taxon>
        <taxon>Desulfurococcaceae</taxon>
        <taxon>Ignisphaera</taxon>
    </lineage>
</organism>
<sequence length="384" mass="43289">MRVNMRVVRLSTHIVTPTFSKLNLLGLLHIVSNTPSSLVHRIVVAGEHYELYLLVGSHFEDELIQALRSAANSIVCREGSQASSSQIIQIENFRILKQLFTETLRRSIDIESLIASANRDAILRSLREPVRHDTRTTSVKRSPSLLLAPELGKYSTARMPYEDAYPQLDDRIDNKEAYLCTFIALLGLYASFKLEVQTKRDKKKSVRELYIAIPAPRTHLHGLRASVLYWTGRRLAWLSQQLLRSLRIGEEENWQVSVPGFVALVSPVIKDATTSMLGSLELTLFKIVLEDQKQYVRNLVAIGMDSIYLFPDNLVQALLAEIESLGSLVSYVPDFFNLVGEYMLSGNDSIYIEALRVLASALQDRSIPSDVKRVISGILEYAAR</sequence>
<name>A0A7J2TA50_9CREN</name>
<comment type="caution">
    <text evidence="1">The sequence shown here is derived from an EMBL/GenBank/DDBJ whole genome shotgun (WGS) entry which is preliminary data.</text>
</comment>
<evidence type="ECO:0000313" key="1">
    <source>
        <dbReference type="EMBL" id="HEH31024.1"/>
    </source>
</evidence>
<dbReference type="AlphaFoldDB" id="A0A7J2TA50"/>
<gene>
    <name evidence="1" type="ORF">ENP99_02775</name>
</gene>
<protein>
    <submittedName>
        <fullName evidence="1">Uncharacterized protein</fullName>
    </submittedName>
</protein>
<accession>A0A7J2TA50</accession>